<dbReference type="InterPro" id="IPR010982">
    <property type="entry name" value="Lambda_DNA-bd_dom_sf"/>
</dbReference>
<organism evidence="5 6">
    <name type="scientific">Melghirimyces algeriensis</name>
    <dbReference type="NCBI Taxonomy" id="910412"/>
    <lineage>
        <taxon>Bacteria</taxon>
        <taxon>Bacillati</taxon>
        <taxon>Bacillota</taxon>
        <taxon>Bacilli</taxon>
        <taxon>Bacillales</taxon>
        <taxon>Thermoactinomycetaceae</taxon>
        <taxon>Melghirimyces</taxon>
    </lineage>
</organism>
<gene>
    <name evidence="5" type="ORF">SAMN06264849_10787</name>
</gene>
<dbReference type="OrthoDB" id="9814553at2"/>
<sequence length="444" mass="51755">MTQPGINEIGAIIRNIRKERGLRLEDLADQNISPATISNIERGVPHVSLDKCMYVLNKLDIDQNQLSDLLADKRQGMDHLEFELLSIETMNDIGSPNDALKELNRLNLADSHPYAAVMYYIKGKCYNSLKKLHKAEKCFHNAIRLASQSDALENSNIEAASYTELGLCHYYQNNLEEALSFTENGMEAFVSEGERPHFRFVLLRNKAIYLERLNRFGEALKVVEGAWKELDQIGHMQVVLGFYCLKAELLYRTGQYDDAIEVAREGLDKARMECKHDTIFTLWTIMASIHMAKREWRNAERCFQLALFLKGTSVKEKFFAFTYSRLGVLYIHQERWNEAEKVIDLAIQIGERYHDAPRLLDAFVIKGDFHRIQKQYREAIPFYQKAEKLAHQYKYKNKLGKILFRMAKCWEFLDDKEFQACLQNMYNIKKETEEMVEDDLEEIS</sequence>
<dbReference type="AlphaFoldDB" id="A0A521E0I8"/>
<name>A0A521E0I8_9BACL</name>
<dbReference type="SMART" id="SM00530">
    <property type="entry name" value="HTH_XRE"/>
    <property type="match status" value="1"/>
</dbReference>
<dbReference type="SMART" id="SM00028">
    <property type="entry name" value="TPR"/>
    <property type="match status" value="6"/>
</dbReference>
<dbReference type="GO" id="GO:0003677">
    <property type="term" value="F:DNA binding"/>
    <property type="evidence" value="ECO:0007669"/>
    <property type="project" value="InterPro"/>
</dbReference>
<dbReference type="EMBL" id="FXTI01000007">
    <property type="protein sequence ID" value="SMO77473.1"/>
    <property type="molecule type" value="Genomic_DNA"/>
</dbReference>
<reference evidence="5 6" key="1">
    <citation type="submission" date="2017-05" db="EMBL/GenBank/DDBJ databases">
        <authorList>
            <person name="Varghese N."/>
            <person name="Submissions S."/>
        </authorList>
    </citation>
    <scope>NUCLEOTIDE SEQUENCE [LARGE SCALE GENOMIC DNA]</scope>
    <source>
        <strain evidence="5 6">DSM 45474</strain>
    </source>
</reference>
<dbReference type="Gene3D" id="1.25.40.10">
    <property type="entry name" value="Tetratricopeptide repeat domain"/>
    <property type="match status" value="2"/>
</dbReference>
<feature type="domain" description="HTH cro/C1-type" evidence="4">
    <location>
        <begin position="13"/>
        <end position="66"/>
    </location>
</feature>
<dbReference type="PANTHER" id="PTHR45641:SF19">
    <property type="entry name" value="NEPHROCYSTIN-3"/>
    <property type="match status" value="1"/>
</dbReference>
<dbReference type="RefSeq" id="WP_142505893.1">
    <property type="nucleotide sequence ID" value="NZ_FXTI01000007.1"/>
</dbReference>
<evidence type="ECO:0000259" key="4">
    <source>
        <dbReference type="PROSITE" id="PS50943"/>
    </source>
</evidence>
<evidence type="ECO:0000313" key="6">
    <source>
        <dbReference type="Proteomes" id="UP000315636"/>
    </source>
</evidence>
<proteinExistence type="predicted"/>
<evidence type="ECO:0000256" key="1">
    <source>
        <dbReference type="ARBA" id="ARBA00022737"/>
    </source>
</evidence>
<evidence type="ECO:0000256" key="3">
    <source>
        <dbReference type="PROSITE-ProRule" id="PRU00339"/>
    </source>
</evidence>
<dbReference type="CDD" id="cd00093">
    <property type="entry name" value="HTH_XRE"/>
    <property type="match status" value="1"/>
</dbReference>
<dbReference type="Gene3D" id="1.10.260.40">
    <property type="entry name" value="lambda repressor-like DNA-binding domains"/>
    <property type="match status" value="1"/>
</dbReference>
<feature type="repeat" description="TPR" evidence="3">
    <location>
        <begin position="116"/>
        <end position="149"/>
    </location>
</feature>
<protein>
    <submittedName>
        <fullName evidence="5">Transcriptional regulator, contains XRE-family HTH domain</fullName>
    </submittedName>
</protein>
<dbReference type="InterPro" id="IPR001387">
    <property type="entry name" value="Cro/C1-type_HTH"/>
</dbReference>
<keyword evidence="6" id="KW-1185">Reference proteome</keyword>
<keyword evidence="1" id="KW-0677">Repeat</keyword>
<evidence type="ECO:0000256" key="2">
    <source>
        <dbReference type="ARBA" id="ARBA00022803"/>
    </source>
</evidence>
<dbReference type="InterPro" id="IPR011990">
    <property type="entry name" value="TPR-like_helical_dom_sf"/>
</dbReference>
<dbReference type="Pfam" id="PF01381">
    <property type="entry name" value="HTH_3"/>
    <property type="match status" value="1"/>
</dbReference>
<dbReference type="SUPFAM" id="SSF48452">
    <property type="entry name" value="TPR-like"/>
    <property type="match status" value="2"/>
</dbReference>
<dbReference type="PROSITE" id="PS50943">
    <property type="entry name" value="HTH_CROC1"/>
    <property type="match status" value="1"/>
</dbReference>
<dbReference type="SUPFAM" id="SSF47413">
    <property type="entry name" value="lambda repressor-like DNA-binding domains"/>
    <property type="match status" value="1"/>
</dbReference>
<dbReference type="PANTHER" id="PTHR45641">
    <property type="entry name" value="TETRATRICOPEPTIDE REPEAT PROTEIN (AFU_ORTHOLOGUE AFUA_6G03870)"/>
    <property type="match status" value="1"/>
</dbReference>
<dbReference type="InterPro" id="IPR019734">
    <property type="entry name" value="TPR_rpt"/>
</dbReference>
<evidence type="ECO:0000313" key="5">
    <source>
        <dbReference type="EMBL" id="SMO77473.1"/>
    </source>
</evidence>
<dbReference type="PROSITE" id="PS50005">
    <property type="entry name" value="TPR"/>
    <property type="match status" value="1"/>
</dbReference>
<dbReference type="Pfam" id="PF13424">
    <property type="entry name" value="TPR_12"/>
    <property type="match status" value="2"/>
</dbReference>
<keyword evidence="2 3" id="KW-0802">TPR repeat</keyword>
<dbReference type="Proteomes" id="UP000315636">
    <property type="component" value="Unassembled WGS sequence"/>
</dbReference>
<accession>A0A521E0I8</accession>